<evidence type="ECO:0000313" key="3">
    <source>
        <dbReference type="EMBL" id="EQC42437.1"/>
    </source>
</evidence>
<dbReference type="RefSeq" id="XP_008603860.1">
    <property type="nucleotide sequence ID" value="XM_008605638.1"/>
</dbReference>
<feature type="compositionally biased region" description="Basic and acidic residues" evidence="1">
    <location>
        <begin position="60"/>
        <end position="69"/>
    </location>
</feature>
<organism evidence="3 4">
    <name type="scientific">Saprolegnia diclina (strain VS20)</name>
    <dbReference type="NCBI Taxonomy" id="1156394"/>
    <lineage>
        <taxon>Eukaryota</taxon>
        <taxon>Sar</taxon>
        <taxon>Stramenopiles</taxon>
        <taxon>Oomycota</taxon>
        <taxon>Saprolegniomycetes</taxon>
        <taxon>Saprolegniales</taxon>
        <taxon>Saprolegniaceae</taxon>
        <taxon>Saprolegnia</taxon>
    </lineage>
</organism>
<protein>
    <submittedName>
        <fullName evidence="3">Uncharacterized protein</fullName>
    </submittedName>
</protein>
<dbReference type="EMBL" id="JH767132">
    <property type="protein sequence ID" value="EQC42437.1"/>
    <property type="molecule type" value="Genomic_DNA"/>
</dbReference>
<dbReference type="VEuPathDB" id="FungiDB:SDRG_00172"/>
<feature type="transmembrane region" description="Helical" evidence="2">
    <location>
        <begin position="6"/>
        <end position="27"/>
    </location>
</feature>
<keyword evidence="2" id="KW-0472">Membrane</keyword>
<evidence type="ECO:0000313" key="4">
    <source>
        <dbReference type="Proteomes" id="UP000030762"/>
    </source>
</evidence>
<dbReference type="OrthoDB" id="10423954at2759"/>
<sequence length="83" mass="9350">MVALWIIVGGVLALVIACVFFVVKACAKRHQPVTKLSVIDTLELRQFDQLVVPLGPMHHHEPAHDEVARTSRFNLRPLPYDPQ</sequence>
<feature type="region of interest" description="Disordered" evidence="1">
    <location>
        <begin position="60"/>
        <end position="83"/>
    </location>
</feature>
<dbReference type="Proteomes" id="UP000030762">
    <property type="component" value="Unassembled WGS sequence"/>
</dbReference>
<reference evidence="3 4" key="1">
    <citation type="submission" date="2012-04" db="EMBL/GenBank/DDBJ databases">
        <title>The Genome Sequence of Saprolegnia declina VS20.</title>
        <authorList>
            <consortium name="The Broad Institute Genome Sequencing Platform"/>
            <person name="Russ C."/>
            <person name="Nusbaum C."/>
            <person name="Tyler B."/>
            <person name="van West P."/>
            <person name="Dieguez-Uribeondo J."/>
            <person name="de Bruijn I."/>
            <person name="Tripathy S."/>
            <person name="Jiang R."/>
            <person name="Young S.K."/>
            <person name="Zeng Q."/>
            <person name="Gargeya S."/>
            <person name="Fitzgerald M."/>
            <person name="Haas B."/>
            <person name="Abouelleil A."/>
            <person name="Alvarado L."/>
            <person name="Arachchi H.M."/>
            <person name="Berlin A."/>
            <person name="Chapman S.B."/>
            <person name="Goldberg J."/>
            <person name="Griggs A."/>
            <person name="Gujja S."/>
            <person name="Hansen M."/>
            <person name="Howarth C."/>
            <person name="Imamovic A."/>
            <person name="Larimer J."/>
            <person name="McCowen C."/>
            <person name="Montmayeur A."/>
            <person name="Murphy C."/>
            <person name="Neiman D."/>
            <person name="Pearson M."/>
            <person name="Priest M."/>
            <person name="Roberts A."/>
            <person name="Saif S."/>
            <person name="Shea T."/>
            <person name="Sisk P."/>
            <person name="Sykes S."/>
            <person name="Wortman J."/>
            <person name="Nusbaum C."/>
            <person name="Birren B."/>
        </authorList>
    </citation>
    <scope>NUCLEOTIDE SEQUENCE [LARGE SCALE GENOMIC DNA]</scope>
    <source>
        <strain evidence="3 4">VS20</strain>
    </source>
</reference>
<keyword evidence="2" id="KW-0812">Transmembrane</keyword>
<accession>T0SHF7</accession>
<gene>
    <name evidence="3" type="ORF">SDRG_00172</name>
</gene>
<evidence type="ECO:0000256" key="2">
    <source>
        <dbReference type="SAM" id="Phobius"/>
    </source>
</evidence>
<proteinExistence type="predicted"/>
<dbReference type="GeneID" id="19940899"/>
<keyword evidence="2" id="KW-1133">Transmembrane helix</keyword>
<name>T0SHF7_SAPDV</name>
<keyword evidence="4" id="KW-1185">Reference proteome</keyword>
<evidence type="ECO:0000256" key="1">
    <source>
        <dbReference type="SAM" id="MobiDB-lite"/>
    </source>
</evidence>
<dbReference type="InParanoid" id="T0SHF7"/>
<dbReference type="AlphaFoldDB" id="T0SHF7"/>